<dbReference type="AlphaFoldDB" id="T0R0E8"/>
<dbReference type="InterPro" id="IPR008271">
    <property type="entry name" value="Ser/Thr_kinase_AS"/>
</dbReference>
<dbReference type="STRING" id="1156394.T0R0E8"/>
<dbReference type="SUPFAM" id="SSF56112">
    <property type="entry name" value="Protein kinase-like (PK-like)"/>
    <property type="match status" value="1"/>
</dbReference>
<accession>T0R0E8</accession>
<dbReference type="GO" id="GO:0004674">
    <property type="term" value="F:protein serine/threonine kinase activity"/>
    <property type="evidence" value="ECO:0007669"/>
    <property type="project" value="UniProtKB-KW"/>
</dbReference>
<evidence type="ECO:0000313" key="9">
    <source>
        <dbReference type="EMBL" id="EQC39805.1"/>
    </source>
</evidence>
<keyword evidence="10" id="KW-1185">Reference proteome</keyword>
<evidence type="ECO:0000313" key="10">
    <source>
        <dbReference type="Proteomes" id="UP000030762"/>
    </source>
</evidence>
<keyword evidence="4 9" id="KW-0418">Kinase</keyword>
<evidence type="ECO:0000256" key="4">
    <source>
        <dbReference type="ARBA" id="ARBA00022777"/>
    </source>
</evidence>
<feature type="binding site" evidence="6">
    <location>
        <position position="50"/>
    </location>
    <ligand>
        <name>ATP</name>
        <dbReference type="ChEBI" id="CHEBI:30616"/>
    </ligand>
</feature>
<comment type="similarity">
    <text evidence="7">Belongs to the protein kinase superfamily.</text>
</comment>
<sequence>MAISSSSMDLIHGTTRLDDRFLFLRELGHGISGVVLLALDTHRQTQVAIKVFAPSLLVAGELEVALLRAVDARDPDHHVPIVSFIHAFEFRGSLCIAMELLGPAIFQRPRASAEEYEWASIVEHMRHCPAKVVARRHMELVALRTIVAQTCAALAVLHDMNIIHADLKPENILYRDAARADIKLIDFGNAIDNVSVQTMATDHGFDIQTILYRAPEVAMGVSISCAADMWSLGCIVLECLLGQPLFNATDRLALLVQMQQLAPTPLSTVRHTIPTPQ</sequence>
<evidence type="ECO:0000256" key="1">
    <source>
        <dbReference type="ARBA" id="ARBA00022527"/>
    </source>
</evidence>
<reference evidence="9 10" key="1">
    <citation type="submission" date="2012-04" db="EMBL/GenBank/DDBJ databases">
        <title>The Genome Sequence of Saprolegnia declina VS20.</title>
        <authorList>
            <consortium name="The Broad Institute Genome Sequencing Platform"/>
            <person name="Russ C."/>
            <person name="Nusbaum C."/>
            <person name="Tyler B."/>
            <person name="van West P."/>
            <person name="Dieguez-Uribeondo J."/>
            <person name="de Bruijn I."/>
            <person name="Tripathy S."/>
            <person name="Jiang R."/>
            <person name="Young S.K."/>
            <person name="Zeng Q."/>
            <person name="Gargeya S."/>
            <person name="Fitzgerald M."/>
            <person name="Haas B."/>
            <person name="Abouelleil A."/>
            <person name="Alvarado L."/>
            <person name="Arachchi H.M."/>
            <person name="Berlin A."/>
            <person name="Chapman S.B."/>
            <person name="Goldberg J."/>
            <person name="Griggs A."/>
            <person name="Gujja S."/>
            <person name="Hansen M."/>
            <person name="Howarth C."/>
            <person name="Imamovic A."/>
            <person name="Larimer J."/>
            <person name="McCowen C."/>
            <person name="Montmayeur A."/>
            <person name="Murphy C."/>
            <person name="Neiman D."/>
            <person name="Pearson M."/>
            <person name="Priest M."/>
            <person name="Roberts A."/>
            <person name="Saif S."/>
            <person name="Shea T."/>
            <person name="Sisk P."/>
            <person name="Sykes S."/>
            <person name="Wortman J."/>
            <person name="Nusbaum C."/>
            <person name="Birren B."/>
        </authorList>
    </citation>
    <scope>NUCLEOTIDE SEQUENCE [LARGE SCALE GENOMIC DNA]</scope>
    <source>
        <strain evidence="9 10">VS20</strain>
    </source>
</reference>
<dbReference type="GeneID" id="19943955"/>
<dbReference type="Pfam" id="PF00069">
    <property type="entry name" value="Pkinase"/>
    <property type="match status" value="1"/>
</dbReference>
<dbReference type="PROSITE" id="PS00108">
    <property type="entry name" value="PROTEIN_KINASE_ST"/>
    <property type="match status" value="1"/>
</dbReference>
<dbReference type="eggNOG" id="KOG0667">
    <property type="taxonomic scope" value="Eukaryota"/>
</dbReference>
<name>T0R0E8_SAPDV</name>
<keyword evidence="2" id="KW-0808">Transferase</keyword>
<dbReference type="PANTHER" id="PTHR24058">
    <property type="entry name" value="DUAL SPECIFICITY PROTEIN KINASE"/>
    <property type="match status" value="1"/>
</dbReference>
<evidence type="ECO:0000256" key="2">
    <source>
        <dbReference type="ARBA" id="ARBA00022679"/>
    </source>
</evidence>
<dbReference type="InterPro" id="IPR011009">
    <property type="entry name" value="Kinase-like_dom_sf"/>
</dbReference>
<keyword evidence="5 6" id="KW-0067">ATP-binding</keyword>
<dbReference type="OMA" id="MNIIHAD"/>
<dbReference type="SMART" id="SM00220">
    <property type="entry name" value="S_TKc"/>
    <property type="match status" value="1"/>
</dbReference>
<evidence type="ECO:0000256" key="6">
    <source>
        <dbReference type="PROSITE-ProRule" id="PRU10141"/>
    </source>
</evidence>
<proteinExistence type="inferred from homology"/>
<dbReference type="PROSITE" id="PS00107">
    <property type="entry name" value="PROTEIN_KINASE_ATP"/>
    <property type="match status" value="1"/>
</dbReference>
<dbReference type="InterPro" id="IPR017441">
    <property type="entry name" value="Protein_kinase_ATP_BS"/>
</dbReference>
<dbReference type="InterPro" id="IPR050494">
    <property type="entry name" value="Ser_Thr_dual-spec_kinase"/>
</dbReference>
<evidence type="ECO:0000256" key="5">
    <source>
        <dbReference type="ARBA" id="ARBA00022840"/>
    </source>
</evidence>
<dbReference type="VEuPathDB" id="FungiDB:SDRG_03228"/>
<dbReference type="RefSeq" id="XP_008607077.1">
    <property type="nucleotide sequence ID" value="XM_008608855.1"/>
</dbReference>
<protein>
    <submittedName>
        <fullName evidence="9">CMGC/DYRK/DYRK1 protein kinase</fullName>
    </submittedName>
</protein>
<evidence type="ECO:0000256" key="7">
    <source>
        <dbReference type="RuleBase" id="RU000304"/>
    </source>
</evidence>
<evidence type="ECO:0000256" key="3">
    <source>
        <dbReference type="ARBA" id="ARBA00022741"/>
    </source>
</evidence>
<dbReference type="Proteomes" id="UP000030762">
    <property type="component" value="Unassembled WGS sequence"/>
</dbReference>
<dbReference type="EMBL" id="JH767138">
    <property type="protein sequence ID" value="EQC39805.1"/>
    <property type="molecule type" value="Genomic_DNA"/>
</dbReference>
<dbReference type="OrthoDB" id="9332038at2759"/>
<evidence type="ECO:0000259" key="8">
    <source>
        <dbReference type="PROSITE" id="PS50011"/>
    </source>
</evidence>
<organism evidence="9 10">
    <name type="scientific">Saprolegnia diclina (strain VS20)</name>
    <dbReference type="NCBI Taxonomy" id="1156394"/>
    <lineage>
        <taxon>Eukaryota</taxon>
        <taxon>Sar</taxon>
        <taxon>Stramenopiles</taxon>
        <taxon>Oomycota</taxon>
        <taxon>Saprolegniomycetes</taxon>
        <taxon>Saprolegniales</taxon>
        <taxon>Saprolegniaceae</taxon>
        <taxon>Saprolegnia</taxon>
    </lineage>
</organism>
<keyword evidence="3 6" id="KW-0547">Nucleotide-binding</keyword>
<dbReference type="GO" id="GO:0005524">
    <property type="term" value="F:ATP binding"/>
    <property type="evidence" value="ECO:0007669"/>
    <property type="project" value="UniProtKB-UniRule"/>
</dbReference>
<dbReference type="InterPro" id="IPR000719">
    <property type="entry name" value="Prot_kinase_dom"/>
</dbReference>
<keyword evidence="1 7" id="KW-0723">Serine/threonine-protein kinase</keyword>
<dbReference type="PANTHER" id="PTHR24058:SF130">
    <property type="entry name" value="SERINE_THREONINE PROTEIN KINASES-RELATED"/>
    <property type="match status" value="1"/>
</dbReference>
<feature type="domain" description="Protein kinase" evidence="8">
    <location>
        <begin position="21"/>
        <end position="277"/>
    </location>
</feature>
<dbReference type="InParanoid" id="T0R0E8"/>
<dbReference type="PROSITE" id="PS50011">
    <property type="entry name" value="PROTEIN_KINASE_DOM"/>
    <property type="match status" value="1"/>
</dbReference>
<gene>
    <name evidence="9" type="ORF">SDRG_03228</name>
</gene>
<dbReference type="Gene3D" id="1.10.510.10">
    <property type="entry name" value="Transferase(Phosphotransferase) domain 1"/>
    <property type="match status" value="1"/>
</dbReference>